<dbReference type="InterPro" id="IPR017853">
    <property type="entry name" value="GH"/>
</dbReference>
<dbReference type="Proteomes" id="UP000250369">
    <property type="component" value="Unassembled WGS sequence"/>
</dbReference>
<feature type="domain" description="CBM-cenC" evidence="2">
    <location>
        <begin position="1005"/>
        <end position="1138"/>
    </location>
</feature>
<dbReference type="EMBL" id="QMFB01000002">
    <property type="protein sequence ID" value="RAV22465.1"/>
    <property type="molecule type" value="Genomic_DNA"/>
</dbReference>
<proteinExistence type="predicted"/>
<dbReference type="PANTHER" id="PTHR39198:SF1">
    <property type="entry name" value="ALPHA-GALACTOSIDASE NEW3 DOMAIN-CONTAINING PROTEIN"/>
    <property type="match status" value="1"/>
</dbReference>
<reference evidence="3 4" key="1">
    <citation type="journal article" date="2009" name="Int. J. Syst. Evol. Microbiol.">
        <title>Paenibacillus contaminans sp. nov., isolated from a contaminated laboratory plate.</title>
        <authorList>
            <person name="Chou J.H."/>
            <person name="Lee J.H."/>
            <person name="Lin M.C."/>
            <person name="Chang P.S."/>
            <person name="Arun A.B."/>
            <person name="Young C.C."/>
            <person name="Chen W.M."/>
        </authorList>
    </citation>
    <scope>NUCLEOTIDE SEQUENCE [LARGE SCALE GENOMIC DNA]</scope>
    <source>
        <strain evidence="3 4">CKOBP-6</strain>
    </source>
</reference>
<dbReference type="SUPFAM" id="SSF51445">
    <property type="entry name" value="(Trans)glycosidases"/>
    <property type="match status" value="1"/>
</dbReference>
<evidence type="ECO:0000313" key="3">
    <source>
        <dbReference type="EMBL" id="RAV22465.1"/>
    </source>
</evidence>
<feature type="domain" description="CBM-cenC" evidence="2">
    <location>
        <begin position="1261"/>
        <end position="1393"/>
    </location>
</feature>
<dbReference type="Gene3D" id="3.20.20.80">
    <property type="entry name" value="Glycosidases"/>
    <property type="match status" value="1"/>
</dbReference>
<comment type="caution">
    <text evidence="3">The sequence shown here is derived from an EMBL/GenBank/DDBJ whole genome shotgun (WGS) entry which is preliminary data.</text>
</comment>
<keyword evidence="1" id="KW-0378">Hydrolase</keyword>
<dbReference type="Pfam" id="PF02018">
    <property type="entry name" value="CBM_4_9"/>
    <property type="match status" value="3"/>
</dbReference>
<accession>A0A329MR97</accession>
<dbReference type="GO" id="GO:0016798">
    <property type="term" value="F:hydrolase activity, acting on glycosyl bonds"/>
    <property type="evidence" value="ECO:0007669"/>
    <property type="project" value="InterPro"/>
</dbReference>
<dbReference type="Gene3D" id="2.60.120.260">
    <property type="entry name" value="Galactose-binding domain-like"/>
    <property type="match status" value="3"/>
</dbReference>
<evidence type="ECO:0000256" key="1">
    <source>
        <dbReference type="ARBA" id="ARBA00022801"/>
    </source>
</evidence>
<dbReference type="InterPro" id="IPR003305">
    <property type="entry name" value="CenC_carb-bd"/>
</dbReference>
<dbReference type="PANTHER" id="PTHR39198">
    <property type="entry name" value="HYPOTHETICAL MEMBRANE PROTEIN, CONSERVED"/>
    <property type="match status" value="1"/>
</dbReference>
<dbReference type="SUPFAM" id="SSF49785">
    <property type="entry name" value="Galactose-binding domain-like"/>
    <property type="match status" value="3"/>
</dbReference>
<keyword evidence="4" id="KW-1185">Reference proteome</keyword>
<feature type="domain" description="CBM-cenC" evidence="2">
    <location>
        <begin position="88"/>
        <end position="225"/>
    </location>
</feature>
<sequence>MPGTLSNRLLTPALYLGCLYERRGYSCNQPRVRRTSARQLFCFSKNAWEDECMIVQRKAWFALFLSFCLVFQLIAAVNAKPAAAALTGNLIENPGFEDTTGSVPAQWTVIGNAWNNSIKSVPEAARTGNYGVSIQTSTGNNPWVAIPVPVEEGATYDVKAWFKSIGVSGNPGYKIEFFKGIDKTVENWVNGYTYKAKSTDNDGQWHELEYEIQAPAESAYMYVYLRLYGTGTVYFDDASVVKTKNKPQLVVESAHTYYYPDVTNGNILLKLAPEDGSMTGKTVDIRIADETSGEELFAQNGVAAAEHLNIGFDTSNMAMEQPYRIEAELKDEAGQLIERGEQTIYRWERPASIPENGPILVDGEPFFPVIAYHAYQADYPFMKDIGVNTVQGTNTTSEAALQSMLDAAHANGLKMLVTLYYDMRVKENFELTRQFVMKFKNHPAVLGYMIMDEPATNGIPQSELIDAYKLIRSIDPEHPTYMVEADPTYYRETGQATDILVTDVYPYSQGSALTIGAVGDGVRKAVGDVDDVKPVWTVLQTFKIPGTAWNYLPTTDQFRNMAYQAFIAGTKGFGYYSINDPGWKLKESELWPGMVKFKDELALIGSLVSEGSKADEHIGSDVQWAIYNKGQEQYAIAINLTKNAQTATIPLAQAGNQVELLYGAEPEKSGSWEQQISVNLGPEQTLVYRITPFAAGVDRAIGELQSATGLIANNQWEKKTEKLIEELLKVKQELTAAPVDAGKVMSKTEKALDDIGKLKNWVSGKSDTVLEGKREQLNALLDDVTASIMPIVQSMARLDLQAAVSSLVPGDELALSAEVRNVGDKAIQNARLRIELPEAMGLPPIETMLGKIKSGESAAHSVNPVIPAALQPGDYVAKATLSFEYKGSNIQVAAEREFTVSQLLAAKLTPNSLDIAKVGTYPFAVELKNGSGQPLTVDLQRSAADGITADLPASVTLAGNETKTVQGSITVPAAAARGEYAVTVEAKAAGVSYASLPLKVYVDTNTVYNGGFEKNVATAAGPEGWYMRAGVWDKAVARSGQASGKLNPDAGNTFNVLNTDSTKEFPLAPGAKYKLTGWVKTDATAGSVALGIRQIDAGGVSAAYTWTEAAKTGDWAKVEVVFTTHPNAKKAAVYFKLDQAANGAAWVDDLELSEVVTVVDAKLTPNSIDVTQAGTYPFAVELTNGTANSITVDLPRTVPNGITVTLDASVTLAASEKKTVQGSVYVPVSVTDGVYGVTVEAKVGSVSYASLPLSVNVNTNPVYNGGFEKPAAAGGRADGWSMRAGVWDQTVAHSGQYSAKLNPDANNTFNVLNTDTPKAIAVTPGHRYTLSGWVKNNATAGSVALGVRQVDANGVTVTYTWTEAGKNSDWTKTDVTFNVLPQTKTLWVYFKMDQAADGAAWVDDLELREVQL</sequence>
<organism evidence="3 4">
    <name type="scientific">Paenibacillus contaminans</name>
    <dbReference type="NCBI Taxonomy" id="450362"/>
    <lineage>
        <taxon>Bacteria</taxon>
        <taxon>Bacillati</taxon>
        <taxon>Bacillota</taxon>
        <taxon>Bacilli</taxon>
        <taxon>Bacillales</taxon>
        <taxon>Paenibacillaceae</taxon>
        <taxon>Paenibacillus</taxon>
    </lineage>
</organism>
<name>A0A329MR97_9BACL</name>
<gene>
    <name evidence="3" type="ORF">DQG23_05870</name>
</gene>
<protein>
    <recommendedName>
        <fullName evidence="2">CBM-cenC domain-containing protein</fullName>
    </recommendedName>
</protein>
<evidence type="ECO:0000313" key="4">
    <source>
        <dbReference type="Proteomes" id="UP000250369"/>
    </source>
</evidence>
<evidence type="ECO:0000259" key="2">
    <source>
        <dbReference type="Pfam" id="PF02018"/>
    </source>
</evidence>
<dbReference type="InterPro" id="IPR008979">
    <property type="entry name" value="Galactose-bd-like_sf"/>
</dbReference>